<sequence length="376" mass="42644">EDAFVDAISWFPLVYWMRGRIANLDNLLRSGVCLADHLVLVKEGYTSDEEHLADCNTIVTVQTIHRLFPSLHVISELTHSSNMRFMQFNAKDAYALHQSKFEKQEKERGSHMSYMFRLPFASGRVFSANMLDTLLYQAFVKDYLVQFVRLLLGIDQDIRSGYLTSFQLTEDDMWIKTYGRLFQKLCSSEADIPIGIFRTIPVDSNTVALDMEQLQHTVISDGRSDEEILLQRRFSSKYVTTESEEIGNNIRNRMDVLGLPHHDYNYTNEARGKVSFVLINPSFDLKLESGDVIYILKPPMIHGVSGGKVNPRRGLRRSRDHSLKMANSSNPNIPSTSQPTGMKLKFGAAPIAKSDSVHSVLDDIPTVVINSSRGEM</sequence>
<keyword evidence="7" id="KW-1133">Transmembrane helix</keyword>
<evidence type="ECO:0000256" key="11">
    <source>
        <dbReference type="SAM" id="MobiDB-lite"/>
    </source>
</evidence>
<keyword evidence="8" id="KW-0406">Ion transport</keyword>
<dbReference type="PANTHER" id="PTHR10027:SF10">
    <property type="entry name" value="SLOWPOKE 2, ISOFORM D"/>
    <property type="match status" value="1"/>
</dbReference>
<dbReference type="InterPro" id="IPR003148">
    <property type="entry name" value="RCK_N"/>
</dbReference>
<keyword evidence="3" id="KW-0633">Potassium transport</keyword>
<keyword evidence="4" id="KW-0812">Transmembrane</keyword>
<evidence type="ECO:0000256" key="9">
    <source>
        <dbReference type="ARBA" id="ARBA00023136"/>
    </source>
</evidence>
<evidence type="ECO:0000256" key="5">
    <source>
        <dbReference type="ARBA" id="ARBA00022826"/>
    </source>
</evidence>
<feature type="region of interest" description="Disordered" evidence="11">
    <location>
        <begin position="307"/>
        <end position="339"/>
    </location>
</feature>
<dbReference type="AlphaFoldDB" id="A0A914XP95"/>
<dbReference type="WBParaSite" id="PSAMB.scaffold8889size5648.g31892.t1">
    <property type="protein sequence ID" value="PSAMB.scaffold8889size5648.g31892.t1"/>
    <property type="gene ID" value="PSAMB.scaffold8889size5648.g31892"/>
</dbReference>
<keyword evidence="5" id="KW-0631">Potassium channel</keyword>
<dbReference type="GO" id="GO:0005886">
    <property type="term" value="C:plasma membrane"/>
    <property type="evidence" value="ECO:0007669"/>
    <property type="project" value="TreeGrafter"/>
</dbReference>
<comment type="subcellular location">
    <subcellularLocation>
        <location evidence="1">Membrane</location>
        <topology evidence="1">Multi-pass membrane protein</topology>
    </subcellularLocation>
</comment>
<evidence type="ECO:0000256" key="6">
    <source>
        <dbReference type="ARBA" id="ARBA00022958"/>
    </source>
</evidence>
<dbReference type="PANTHER" id="PTHR10027">
    <property type="entry name" value="CALCIUM-ACTIVATED POTASSIUM CHANNEL ALPHA CHAIN"/>
    <property type="match status" value="1"/>
</dbReference>
<evidence type="ECO:0000256" key="10">
    <source>
        <dbReference type="ARBA" id="ARBA00023303"/>
    </source>
</evidence>
<accession>A0A914XP95</accession>
<evidence type="ECO:0000256" key="7">
    <source>
        <dbReference type="ARBA" id="ARBA00022989"/>
    </source>
</evidence>
<keyword evidence="6" id="KW-0630">Potassium</keyword>
<feature type="compositionally biased region" description="Basic residues" evidence="11">
    <location>
        <begin position="310"/>
        <end position="319"/>
    </location>
</feature>
<feature type="domain" description="RCK N-terminal" evidence="12">
    <location>
        <begin position="7"/>
        <end position="74"/>
    </location>
</feature>
<keyword evidence="9" id="KW-0472">Membrane</keyword>
<organism evidence="13 14">
    <name type="scientific">Plectus sambesii</name>
    <dbReference type="NCBI Taxonomy" id="2011161"/>
    <lineage>
        <taxon>Eukaryota</taxon>
        <taxon>Metazoa</taxon>
        <taxon>Ecdysozoa</taxon>
        <taxon>Nematoda</taxon>
        <taxon>Chromadorea</taxon>
        <taxon>Plectida</taxon>
        <taxon>Plectina</taxon>
        <taxon>Plectoidea</taxon>
        <taxon>Plectidae</taxon>
        <taxon>Plectus</taxon>
    </lineage>
</organism>
<keyword evidence="2" id="KW-0813">Transport</keyword>
<protein>
    <recommendedName>
        <fullName evidence="12">RCK N-terminal domain-containing protein</fullName>
    </recommendedName>
</protein>
<evidence type="ECO:0000259" key="12">
    <source>
        <dbReference type="Pfam" id="PF22614"/>
    </source>
</evidence>
<proteinExistence type="predicted"/>
<evidence type="ECO:0000313" key="13">
    <source>
        <dbReference type="Proteomes" id="UP000887566"/>
    </source>
</evidence>
<dbReference type="Pfam" id="PF22614">
    <property type="entry name" value="Slo-like_RCK"/>
    <property type="match status" value="1"/>
</dbReference>
<dbReference type="GO" id="GO:0015271">
    <property type="term" value="F:outward rectifier potassium channel activity"/>
    <property type="evidence" value="ECO:0007669"/>
    <property type="project" value="TreeGrafter"/>
</dbReference>
<keyword evidence="13" id="KW-1185">Reference proteome</keyword>
<reference evidence="14" key="1">
    <citation type="submission" date="2022-11" db="UniProtKB">
        <authorList>
            <consortium name="WormBaseParasite"/>
        </authorList>
    </citation>
    <scope>IDENTIFICATION</scope>
</reference>
<evidence type="ECO:0000256" key="1">
    <source>
        <dbReference type="ARBA" id="ARBA00004141"/>
    </source>
</evidence>
<feature type="compositionally biased region" description="Polar residues" evidence="11">
    <location>
        <begin position="325"/>
        <end position="339"/>
    </location>
</feature>
<evidence type="ECO:0000256" key="4">
    <source>
        <dbReference type="ARBA" id="ARBA00022692"/>
    </source>
</evidence>
<keyword evidence="10" id="KW-0407">Ion channel</keyword>
<dbReference type="Proteomes" id="UP000887566">
    <property type="component" value="Unplaced"/>
</dbReference>
<evidence type="ECO:0000313" key="14">
    <source>
        <dbReference type="WBParaSite" id="PSAMB.scaffold8889size5648.g31892.t1"/>
    </source>
</evidence>
<dbReference type="InterPro" id="IPR047871">
    <property type="entry name" value="K_chnl_Slo-like"/>
</dbReference>
<dbReference type="Gene3D" id="3.40.50.720">
    <property type="entry name" value="NAD(P)-binding Rossmann-like Domain"/>
    <property type="match status" value="1"/>
</dbReference>
<evidence type="ECO:0000256" key="3">
    <source>
        <dbReference type="ARBA" id="ARBA00022538"/>
    </source>
</evidence>
<evidence type="ECO:0000256" key="2">
    <source>
        <dbReference type="ARBA" id="ARBA00022448"/>
    </source>
</evidence>
<dbReference type="GO" id="GO:0005228">
    <property type="term" value="F:intracellular sodium-activated potassium channel activity"/>
    <property type="evidence" value="ECO:0007669"/>
    <property type="project" value="TreeGrafter"/>
</dbReference>
<name>A0A914XP95_9BILA</name>
<evidence type="ECO:0000256" key="8">
    <source>
        <dbReference type="ARBA" id="ARBA00023065"/>
    </source>
</evidence>